<accession>A0A1Y6D4M0</accession>
<name>A0A1Y6D4M0_9GAMM</name>
<dbReference type="InterPro" id="IPR013429">
    <property type="entry name" value="Regulatory_FmdB_Zinc_ribbon"/>
</dbReference>
<dbReference type="Pfam" id="PF09723">
    <property type="entry name" value="Zn_ribbon_8"/>
    <property type="match status" value="1"/>
</dbReference>
<dbReference type="OrthoDB" id="9813321at2"/>
<keyword evidence="3" id="KW-1185">Reference proteome</keyword>
<dbReference type="STRING" id="1760988.SAMN02949497_0167"/>
<dbReference type="Proteomes" id="UP000192923">
    <property type="component" value="Unassembled WGS sequence"/>
</dbReference>
<evidence type="ECO:0000313" key="2">
    <source>
        <dbReference type="EMBL" id="SMF97597.1"/>
    </source>
</evidence>
<evidence type="ECO:0000313" key="3">
    <source>
        <dbReference type="Proteomes" id="UP000192923"/>
    </source>
</evidence>
<gene>
    <name evidence="2" type="ORF">SAMN02949497_0167</name>
</gene>
<dbReference type="NCBIfam" id="TIGR02605">
    <property type="entry name" value="CxxC_CxxC_SSSS"/>
    <property type="match status" value="1"/>
</dbReference>
<dbReference type="RefSeq" id="WP_085216620.1">
    <property type="nucleotide sequence ID" value="NZ_FXAM01000003.1"/>
</dbReference>
<feature type="domain" description="Putative regulatory protein FmdB zinc ribbon" evidence="1">
    <location>
        <begin position="1"/>
        <end position="40"/>
    </location>
</feature>
<dbReference type="EMBL" id="FXAM01000003">
    <property type="protein sequence ID" value="SMF97597.1"/>
    <property type="molecule type" value="Genomic_DNA"/>
</dbReference>
<dbReference type="Gene3D" id="2.20.28.30">
    <property type="entry name" value="RNA polymerase ii, chain L"/>
    <property type="match status" value="1"/>
</dbReference>
<protein>
    <submittedName>
        <fullName evidence="2">Putative regulatory protein, FmdB family</fullName>
    </submittedName>
</protein>
<organism evidence="2 3">
    <name type="scientific">Methylomagnum ishizawai</name>
    <dbReference type="NCBI Taxonomy" id="1760988"/>
    <lineage>
        <taxon>Bacteria</taxon>
        <taxon>Pseudomonadati</taxon>
        <taxon>Pseudomonadota</taxon>
        <taxon>Gammaproteobacteria</taxon>
        <taxon>Methylococcales</taxon>
        <taxon>Methylococcaceae</taxon>
        <taxon>Methylomagnum</taxon>
    </lineage>
</organism>
<proteinExistence type="predicted"/>
<sequence length="78" mass="8471">MPIYDYHCPQCDKQFELLVSASSVPTCPHCGGQNLEKLLSLTAPQGKIPGIIAKARGQAAKEGHFSNYSKAERAKLKV</sequence>
<dbReference type="AlphaFoldDB" id="A0A1Y6D4M0"/>
<reference evidence="2 3" key="1">
    <citation type="submission" date="2016-12" db="EMBL/GenBank/DDBJ databases">
        <authorList>
            <person name="Song W.-J."/>
            <person name="Kurnit D.M."/>
        </authorList>
    </citation>
    <scope>NUCLEOTIDE SEQUENCE [LARGE SCALE GENOMIC DNA]</scope>
    <source>
        <strain evidence="2 3">175</strain>
    </source>
</reference>
<dbReference type="SMART" id="SM00834">
    <property type="entry name" value="CxxC_CXXC_SSSS"/>
    <property type="match status" value="1"/>
</dbReference>
<evidence type="ECO:0000259" key="1">
    <source>
        <dbReference type="SMART" id="SM00834"/>
    </source>
</evidence>